<proteinExistence type="predicted"/>
<dbReference type="Proteomes" id="UP000222523">
    <property type="component" value="Unassembled WGS sequence"/>
</dbReference>
<protein>
    <submittedName>
        <fullName evidence="1">Uncharacterized protein</fullName>
    </submittedName>
</protein>
<sequence>MFWRDNNAGYTYSPFAAGKYSKEQVESDPGYYNNGHSTIAVPLTDQAMEEIGFTSKYDSDKLDEYYHKRKEEKKLTLDISEKYFYL</sequence>
<gene>
    <name evidence="1" type="ORF">VF04_36775</name>
</gene>
<accession>A0ABX4KHE6</accession>
<dbReference type="EMBL" id="LAHC01000197">
    <property type="protein sequence ID" value="PHJ83486.1"/>
    <property type="molecule type" value="Genomic_DNA"/>
</dbReference>
<comment type="caution">
    <text evidence="1">The sequence shown here is derived from an EMBL/GenBank/DDBJ whole genome shotgun (WGS) entry which is preliminary data.</text>
</comment>
<organism evidence="1 2">
    <name type="scientific">Nostoc linckia z7</name>
    <dbReference type="NCBI Taxonomy" id="1628745"/>
    <lineage>
        <taxon>Bacteria</taxon>
        <taxon>Bacillati</taxon>
        <taxon>Cyanobacteriota</taxon>
        <taxon>Cyanophyceae</taxon>
        <taxon>Nostocales</taxon>
        <taxon>Nostocaceae</taxon>
        <taxon>Nostoc</taxon>
    </lineage>
</organism>
<reference evidence="1 2" key="1">
    <citation type="submission" date="2015-02" db="EMBL/GenBank/DDBJ databases">
        <title>Nostoc linckia genome annotation.</title>
        <authorList>
            <person name="Zhou Z."/>
        </authorList>
    </citation>
    <scope>NUCLEOTIDE SEQUENCE [LARGE SCALE GENOMIC DNA]</scope>
    <source>
        <strain evidence="2">z7</strain>
    </source>
</reference>
<keyword evidence="2" id="KW-1185">Reference proteome</keyword>
<evidence type="ECO:0000313" key="1">
    <source>
        <dbReference type="EMBL" id="PHJ83486.1"/>
    </source>
</evidence>
<name>A0ABX4KHE6_NOSLI</name>
<evidence type="ECO:0000313" key="2">
    <source>
        <dbReference type="Proteomes" id="UP000222523"/>
    </source>
</evidence>